<dbReference type="EMBL" id="CAJNYT010000004">
    <property type="protein sequence ID" value="CAF3295322.1"/>
    <property type="molecule type" value="Genomic_DNA"/>
</dbReference>
<dbReference type="InterPro" id="IPR001258">
    <property type="entry name" value="NHL_repeat"/>
</dbReference>
<evidence type="ECO:0000256" key="2">
    <source>
        <dbReference type="PROSITE-ProRule" id="PRU00504"/>
    </source>
</evidence>
<dbReference type="PROSITE" id="PS51125">
    <property type="entry name" value="NHL"/>
    <property type="match status" value="1"/>
</dbReference>
<evidence type="ECO:0000313" key="4">
    <source>
        <dbReference type="Proteomes" id="UP000663872"/>
    </source>
</evidence>
<organism evidence="3 4">
    <name type="scientific">Rotaria socialis</name>
    <dbReference type="NCBI Taxonomy" id="392032"/>
    <lineage>
        <taxon>Eukaryota</taxon>
        <taxon>Metazoa</taxon>
        <taxon>Spiralia</taxon>
        <taxon>Gnathifera</taxon>
        <taxon>Rotifera</taxon>
        <taxon>Eurotatoria</taxon>
        <taxon>Bdelloidea</taxon>
        <taxon>Philodinida</taxon>
        <taxon>Philodinidae</taxon>
        <taxon>Rotaria</taxon>
    </lineage>
</organism>
<dbReference type="SUPFAM" id="SSF63829">
    <property type="entry name" value="Calcium-dependent phosphotriesterase"/>
    <property type="match status" value="1"/>
</dbReference>
<keyword evidence="1" id="KW-0677">Repeat</keyword>
<protein>
    <submittedName>
        <fullName evidence="3">Uncharacterized protein</fullName>
    </submittedName>
</protein>
<gene>
    <name evidence="3" type="ORF">GRG538_LOCUS89</name>
</gene>
<evidence type="ECO:0000256" key="1">
    <source>
        <dbReference type="ARBA" id="ARBA00022737"/>
    </source>
</evidence>
<dbReference type="Pfam" id="PF01436">
    <property type="entry name" value="NHL"/>
    <property type="match status" value="2"/>
</dbReference>
<proteinExistence type="predicted"/>
<dbReference type="AlphaFoldDB" id="A0A817SIA7"/>
<dbReference type="CDD" id="cd05819">
    <property type="entry name" value="NHL"/>
    <property type="match status" value="1"/>
</dbReference>
<dbReference type="Gene3D" id="2.120.10.30">
    <property type="entry name" value="TolB, C-terminal domain"/>
    <property type="match status" value="1"/>
</dbReference>
<sequence>MFQHNQIELLILIVCGYTISPMWTCSITTKTKTTELISNAHTIVRARVIGYENPPAEPNHRYMGIPESVIKFEIEEQIKGAEILPNILWVNGYLSNNDDYNDHPPPYRRVRPNGRTGSCIANTYKQGAEYLLFLNDRYSPYWDALTPVNEQLHSPSSEDRWLRWKHMAAATAERTVCGKCSKAKGISKCEGCSQIFCYNDFIEHRHDLNRQLDEIVINHDIFQQDLTEHKVEPKNKALHQQINDWECDAIEKIRQTAEEARQILVKRSNDNTICIETKFSKLTGQLRRGRQENDFDETDLSPWKRQLIQLTEEINNASNIAIRQASTTLVNKISVEILTWIAMNEDKYLYVSDCERNEVKRWLVGEKSETIVVGGRGQGNGLNQFNSPSCIFVDQDYSVCISDEKNHRIMKWIKDATEGIIVAGGQGEGNDLARLSCPRGVIVDPFDTVYVADTKNNRIVRWSKEAEDGAVVDGGNNQGSQQAQLYSPQGLSFDQQGNLYVTDRLNNRIQKFDIVPNSSSQ</sequence>
<dbReference type="PANTHER" id="PTHR24104:SF25">
    <property type="entry name" value="PROTEIN LIN-41"/>
    <property type="match status" value="1"/>
</dbReference>
<dbReference type="GO" id="GO:0008270">
    <property type="term" value="F:zinc ion binding"/>
    <property type="evidence" value="ECO:0007669"/>
    <property type="project" value="UniProtKB-KW"/>
</dbReference>
<dbReference type="InterPro" id="IPR011042">
    <property type="entry name" value="6-blade_b-propeller_TolB-like"/>
</dbReference>
<dbReference type="Proteomes" id="UP000663872">
    <property type="component" value="Unassembled WGS sequence"/>
</dbReference>
<feature type="repeat" description="NHL" evidence="2">
    <location>
        <begin position="479"/>
        <end position="515"/>
    </location>
</feature>
<name>A0A817SIA7_9BILA</name>
<dbReference type="InterPro" id="IPR050952">
    <property type="entry name" value="TRIM-NHL_E3_ligases"/>
</dbReference>
<evidence type="ECO:0000313" key="3">
    <source>
        <dbReference type="EMBL" id="CAF3295322.1"/>
    </source>
</evidence>
<comment type="caution">
    <text evidence="3">The sequence shown here is derived from an EMBL/GenBank/DDBJ whole genome shotgun (WGS) entry which is preliminary data.</text>
</comment>
<dbReference type="PANTHER" id="PTHR24104">
    <property type="entry name" value="E3 UBIQUITIN-PROTEIN LIGASE NHLRC1-RELATED"/>
    <property type="match status" value="1"/>
</dbReference>
<reference evidence="3" key="1">
    <citation type="submission" date="2021-02" db="EMBL/GenBank/DDBJ databases">
        <authorList>
            <person name="Nowell W R."/>
        </authorList>
    </citation>
    <scope>NUCLEOTIDE SEQUENCE</scope>
</reference>
<accession>A0A817SIA7</accession>